<dbReference type="EMBL" id="CP007128">
    <property type="protein sequence ID" value="AHG87739.1"/>
    <property type="molecule type" value="Genomic_DNA"/>
</dbReference>
<dbReference type="PANTHER" id="PTHR30065:SF1">
    <property type="entry name" value="SURFACE PRESENTATION OF ANTIGENS PROTEIN SPAR"/>
    <property type="match status" value="1"/>
</dbReference>
<sequence>MPGFDLFAPGYAPTLVLLACRVGGLVLIAPVFSAKPIPMQLRTGVLLLLTVLLAPSAHAAALHASRTGPQITPAAFLTESLVGFAIGFGAAVLVGAMETAGDLTSTAIGVSGASLLDPLNGASSSVLAQFGQMFAVTVLLAVNGHLVMLDALAESTRALPVGTALNVSEGLRALLSQGATLFVLGLRFAAPVIAASMIGNVALAVLSRVAPQLNALTIAFPIQIALGLVALCASLAFVATWMTGWGTALAGQLELVFHAFAAR</sequence>
<dbReference type="STRING" id="861299.J421_0202"/>
<evidence type="ECO:0000256" key="5">
    <source>
        <dbReference type="ARBA" id="ARBA00022989"/>
    </source>
</evidence>
<feature type="transmembrane region" description="Helical" evidence="7">
    <location>
        <begin position="12"/>
        <end position="32"/>
    </location>
</feature>
<feature type="transmembrane region" description="Helical" evidence="7">
    <location>
        <begin position="74"/>
        <end position="96"/>
    </location>
</feature>
<keyword evidence="4 7" id="KW-0812">Transmembrane</keyword>
<evidence type="ECO:0000256" key="7">
    <source>
        <dbReference type="SAM" id="Phobius"/>
    </source>
</evidence>
<dbReference type="GO" id="GO:0005886">
    <property type="term" value="C:plasma membrane"/>
    <property type="evidence" value="ECO:0007669"/>
    <property type="project" value="UniProtKB-SubCell"/>
</dbReference>
<dbReference type="OrthoDB" id="9807748at2"/>
<dbReference type="Proteomes" id="UP000019151">
    <property type="component" value="Chromosome"/>
</dbReference>
<dbReference type="eggNOG" id="COG1684">
    <property type="taxonomic scope" value="Bacteria"/>
</dbReference>
<feature type="transmembrane region" description="Helical" evidence="7">
    <location>
        <begin position="218"/>
        <end position="242"/>
    </location>
</feature>
<feature type="transmembrane region" description="Helical" evidence="7">
    <location>
        <begin position="173"/>
        <end position="206"/>
    </location>
</feature>
<keyword evidence="9" id="KW-1185">Reference proteome</keyword>
<dbReference type="Pfam" id="PF01311">
    <property type="entry name" value="Bac_export_1"/>
    <property type="match status" value="1"/>
</dbReference>
<dbReference type="GO" id="GO:0006605">
    <property type="term" value="P:protein targeting"/>
    <property type="evidence" value="ECO:0007669"/>
    <property type="project" value="InterPro"/>
</dbReference>
<dbReference type="InterPro" id="IPR002010">
    <property type="entry name" value="T3SS_IM_R"/>
</dbReference>
<gene>
    <name evidence="8" type="ORF">J421_0202</name>
</gene>
<comment type="similarity">
    <text evidence="2">Belongs to the FliR/MopE/SpaR family.</text>
</comment>
<reference evidence="8 9" key="1">
    <citation type="journal article" date="2014" name="Genome Announc.">
        <title>Genome Sequence and Methylome of Soil Bacterium Gemmatirosa kalamazoonensis KBS708T, a Member of the Rarely Cultivated Gemmatimonadetes Phylum.</title>
        <authorList>
            <person name="Debruyn J.M."/>
            <person name="Radosevich M."/>
            <person name="Wommack K.E."/>
            <person name="Polson S.W."/>
            <person name="Hauser L.J."/>
            <person name="Fawaz M.N."/>
            <person name="Korlach J."/>
            <person name="Tsai Y.C."/>
        </authorList>
    </citation>
    <scope>NUCLEOTIDE SEQUENCE [LARGE SCALE GENOMIC DNA]</scope>
    <source>
        <strain evidence="8 9">KBS708</strain>
    </source>
</reference>
<accession>W0R9H5</accession>
<organism evidence="8 9">
    <name type="scientific">Gemmatirosa kalamazoonensis</name>
    <dbReference type="NCBI Taxonomy" id="861299"/>
    <lineage>
        <taxon>Bacteria</taxon>
        <taxon>Pseudomonadati</taxon>
        <taxon>Gemmatimonadota</taxon>
        <taxon>Gemmatimonadia</taxon>
        <taxon>Gemmatimonadales</taxon>
        <taxon>Gemmatimonadaceae</taxon>
        <taxon>Gemmatirosa</taxon>
    </lineage>
</organism>
<name>W0R9H5_9BACT</name>
<feature type="transmembrane region" description="Helical" evidence="7">
    <location>
        <begin position="44"/>
        <end position="62"/>
    </location>
</feature>
<keyword evidence="3" id="KW-1003">Cell membrane</keyword>
<proteinExistence type="inferred from homology"/>
<dbReference type="AlphaFoldDB" id="W0R9H5"/>
<evidence type="ECO:0000256" key="4">
    <source>
        <dbReference type="ARBA" id="ARBA00022692"/>
    </source>
</evidence>
<dbReference type="PANTHER" id="PTHR30065">
    <property type="entry name" value="FLAGELLAR BIOSYNTHETIC PROTEIN FLIR"/>
    <property type="match status" value="1"/>
</dbReference>
<dbReference type="RefSeq" id="WP_025409295.1">
    <property type="nucleotide sequence ID" value="NZ_CP007128.1"/>
</dbReference>
<comment type="subcellular location">
    <subcellularLocation>
        <location evidence="1">Cell membrane</location>
        <topology evidence="1">Multi-pass membrane protein</topology>
    </subcellularLocation>
</comment>
<dbReference type="HOGENOM" id="CLU_063626_2_1_0"/>
<keyword evidence="6 7" id="KW-0472">Membrane</keyword>
<dbReference type="PRINTS" id="PR00953">
    <property type="entry name" value="TYPE3IMRPROT"/>
</dbReference>
<evidence type="ECO:0000256" key="2">
    <source>
        <dbReference type="ARBA" id="ARBA00009772"/>
    </source>
</evidence>
<dbReference type="FunCoup" id="W0R9H5">
    <property type="interactions" value="111"/>
</dbReference>
<keyword evidence="5 7" id="KW-1133">Transmembrane helix</keyword>
<evidence type="ECO:0000256" key="3">
    <source>
        <dbReference type="ARBA" id="ARBA00022475"/>
    </source>
</evidence>
<dbReference type="InParanoid" id="W0R9H5"/>
<evidence type="ECO:0000313" key="9">
    <source>
        <dbReference type="Proteomes" id="UP000019151"/>
    </source>
</evidence>
<evidence type="ECO:0000256" key="6">
    <source>
        <dbReference type="ARBA" id="ARBA00023136"/>
    </source>
</evidence>
<dbReference type="KEGG" id="gba:J421_0202"/>
<protein>
    <submittedName>
        <fullName evidence="8">Type III secretion system inner membrane R protein</fullName>
    </submittedName>
</protein>
<evidence type="ECO:0000313" key="8">
    <source>
        <dbReference type="EMBL" id="AHG87739.1"/>
    </source>
</evidence>
<evidence type="ECO:0000256" key="1">
    <source>
        <dbReference type="ARBA" id="ARBA00004651"/>
    </source>
</evidence>